<dbReference type="Pfam" id="PF20536">
    <property type="entry name" value="DUF6751"/>
    <property type="match status" value="1"/>
</dbReference>
<name>A0A8S5U3W1_9CAUD</name>
<organism evidence="1">
    <name type="scientific">Siphoviridae sp. ctC6C6</name>
    <dbReference type="NCBI Taxonomy" id="2825376"/>
    <lineage>
        <taxon>Viruses</taxon>
        <taxon>Duplodnaviria</taxon>
        <taxon>Heunggongvirae</taxon>
        <taxon>Uroviricota</taxon>
        <taxon>Caudoviricetes</taxon>
    </lineage>
</organism>
<protein>
    <submittedName>
        <fullName evidence="1">Uncharacterized protein</fullName>
    </submittedName>
</protein>
<evidence type="ECO:0000313" key="1">
    <source>
        <dbReference type="EMBL" id="DAF89152.1"/>
    </source>
</evidence>
<proteinExistence type="predicted"/>
<dbReference type="EMBL" id="BK016003">
    <property type="protein sequence ID" value="DAF89152.1"/>
    <property type="molecule type" value="Genomic_DNA"/>
</dbReference>
<dbReference type="InterPro" id="IPR046639">
    <property type="entry name" value="DUF6751"/>
</dbReference>
<sequence>MITNADVTIYNKRVDKKTRQTVYVRTILRDVHWYTDQKVSVGEKGLNSADVIKIRVPTDNRQEIFVEPAEYAKLEDPTGYWTAANGDLIAKGVTEDEITRDTELKSRGYLAGVILSHSDNRRGSSPHIRIGGG</sequence>
<accession>A0A8S5U3W1</accession>
<reference evidence="1" key="1">
    <citation type="journal article" date="2021" name="Proc. Natl. Acad. Sci. U.S.A.">
        <title>A Catalog of Tens of Thousands of Viruses from Human Metagenomes Reveals Hidden Associations with Chronic Diseases.</title>
        <authorList>
            <person name="Tisza M.J."/>
            <person name="Buck C.B."/>
        </authorList>
    </citation>
    <scope>NUCLEOTIDE SEQUENCE</scope>
    <source>
        <strain evidence="1">CtC6C6</strain>
    </source>
</reference>